<organism evidence="7 8">
    <name type="scientific">Apiotrichum porosum</name>
    <dbReference type="NCBI Taxonomy" id="105984"/>
    <lineage>
        <taxon>Eukaryota</taxon>
        <taxon>Fungi</taxon>
        <taxon>Dikarya</taxon>
        <taxon>Basidiomycota</taxon>
        <taxon>Agaricomycotina</taxon>
        <taxon>Tremellomycetes</taxon>
        <taxon>Trichosporonales</taxon>
        <taxon>Trichosporonaceae</taxon>
        <taxon>Apiotrichum</taxon>
    </lineage>
</organism>
<dbReference type="STRING" id="105984.A0A427XKF8"/>
<dbReference type="GO" id="GO:0016020">
    <property type="term" value="C:membrane"/>
    <property type="evidence" value="ECO:0007669"/>
    <property type="project" value="UniProtKB-SubCell"/>
</dbReference>
<dbReference type="Pfam" id="PF07947">
    <property type="entry name" value="YhhN"/>
    <property type="match status" value="1"/>
</dbReference>
<evidence type="ECO:0000256" key="3">
    <source>
        <dbReference type="ARBA" id="ARBA00022692"/>
    </source>
</evidence>
<gene>
    <name evidence="7" type="ORF">EHS24_001417</name>
</gene>
<dbReference type="PANTHER" id="PTHR31885">
    <property type="entry name" value="GH04784P"/>
    <property type="match status" value="1"/>
</dbReference>
<protein>
    <recommendedName>
        <fullName evidence="9">Lysoplasmalogenase</fullName>
    </recommendedName>
</protein>
<evidence type="ECO:0000256" key="1">
    <source>
        <dbReference type="ARBA" id="ARBA00004141"/>
    </source>
</evidence>
<keyword evidence="5 6" id="KW-0472">Membrane</keyword>
<sequence length="213" mass="22746">MNSTGPTITAVGLAATLLSEALKQPIGVWIFKPLASLGFLYTGYHSPAYTSGSQFGKTMFASLALGFLGDVCLIHKSPAAFQAGLFSFLLGHLGFAYAFAERGMELKPALTAAAAVGLVGSVVWKWLSPNLPKADRIPVALYTTVISAMVVAASGSAWNTPTPYLQIAGAIIFQLSDLCVARQQFVHKTFLNPLVGLPLYYLSQQMIASLMYY</sequence>
<name>A0A427XKF8_9TREE</name>
<evidence type="ECO:0008006" key="9">
    <source>
        <dbReference type="Google" id="ProtNLM"/>
    </source>
</evidence>
<evidence type="ECO:0000313" key="8">
    <source>
        <dbReference type="Proteomes" id="UP000279236"/>
    </source>
</evidence>
<dbReference type="InterPro" id="IPR012506">
    <property type="entry name" value="TMEM86B-like"/>
</dbReference>
<comment type="similarity">
    <text evidence="2">Belongs to the TMEM86 family.</text>
</comment>
<keyword evidence="8" id="KW-1185">Reference proteome</keyword>
<feature type="transmembrane region" description="Helical" evidence="6">
    <location>
        <begin position="80"/>
        <end position="100"/>
    </location>
</feature>
<evidence type="ECO:0000256" key="6">
    <source>
        <dbReference type="SAM" id="Phobius"/>
    </source>
</evidence>
<keyword evidence="3 6" id="KW-0812">Transmembrane</keyword>
<dbReference type="PANTHER" id="PTHR31885:SF6">
    <property type="entry name" value="GH04784P"/>
    <property type="match status" value="1"/>
</dbReference>
<dbReference type="GO" id="GO:0016787">
    <property type="term" value="F:hydrolase activity"/>
    <property type="evidence" value="ECO:0007669"/>
    <property type="project" value="TreeGrafter"/>
</dbReference>
<proteinExistence type="inferred from homology"/>
<evidence type="ECO:0000256" key="5">
    <source>
        <dbReference type="ARBA" id="ARBA00023136"/>
    </source>
</evidence>
<comment type="caution">
    <text evidence="7">The sequence shown here is derived from an EMBL/GenBank/DDBJ whole genome shotgun (WGS) entry which is preliminary data.</text>
</comment>
<dbReference type="OrthoDB" id="2133758at2759"/>
<dbReference type="Proteomes" id="UP000279236">
    <property type="component" value="Unassembled WGS sequence"/>
</dbReference>
<evidence type="ECO:0000256" key="4">
    <source>
        <dbReference type="ARBA" id="ARBA00022989"/>
    </source>
</evidence>
<feature type="transmembrane region" description="Helical" evidence="6">
    <location>
        <begin position="139"/>
        <end position="158"/>
    </location>
</feature>
<accession>A0A427XKF8</accession>
<keyword evidence="4 6" id="KW-1133">Transmembrane helix</keyword>
<comment type="subcellular location">
    <subcellularLocation>
        <location evidence="1">Membrane</location>
        <topology evidence="1">Multi-pass membrane protein</topology>
    </subcellularLocation>
</comment>
<evidence type="ECO:0000313" key="7">
    <source>
        <dbReference type="EMBL" id="RSH79375.1"/>
    </source>
</evidence>
<dbReference type="EMBL" id="RSCE01000010">
    <property type="protein sequence ID" value="RSH79375.1"/>
    <property type="molecule type" value="Genomic_DNA"/>
</dbReference>
<feature type="transmembrane region" description="Helical" evidence="6">
    <location>
        <begin position="106"/>
        <end position="127"/>
    </location>
</feature>
<evidence type="ECO:0000256" key="2">
    <source>
        <dbReference type="ARBA" id="ARBA00007375"/>
    </source>
</evidence>
<reference evidence="7 8" key="1">
    <citation type="submission" date="2018-11" db="EMBL/GenBank/DDBJ databases">
        <title>Genome sequence of Apiotrichum porosum DSM 27194.</title>
        <authorList>
            <person name="Aliyu H."/>
            <person name="Gorte O."/>
            <person name="Ochsenreither K."/>
        </authorList>
    </citation>
    <scope>NUCLEOTIDE SEQUENCE [LARGE SCALE GENOMIC DNA]</scope>
    <source>
        <strain evidence="7 8">DSM 27194</strain>
    </source>
</reference>
<dbReference type="AlphaFoldDB" id="A0A427XKF8"/>
<dbReference type="GeneID" id="39585960"/>
<dbReference type="RefSeq" id="XP_028474522.1">
    <property type="nucleotide sequence ID" value="XM_028617215.1"/>
</dbReference>